<dbReference type="InterPro" id="IPR002197">
    <property type="entry name" value="HTH_Fis"/>
</dbReference>
<dbReference type="SUPFAM" id="SSF46689">
    <property type="entry name" value="Homeodomain-like"/>
    <property type="match status" value="1"/>
</dbReference>
<evidence type="ECO:0000256" key="5">
    <source>
        <dbReference type="ARBA" id="ARBA00023163"/>
    </source>
</evidence>
<evidence type="ECO:0000256" key="3">
    <source>
        <dbReference type="ARBA" id="ARBA00023015"/>
    </source>
</evidence>
<dbReference type="RefSeq" id="WP_054935801.1">
    <property type="nucleotide sequence ID" value="NZ_PVXL01000024.1"/>
</dbReference>
<dbReference type="InterPro" id="IPR025944">
    <property type="entry name" value="Sigma_54_int_dom_CS"/>
</dbReference>
<evidence type="ECO:0000256" key="4">
    <source>
        <dbReference type="ARBA" id="ARBA00023125"/>
    </source>
</evidence>
<accession>A0A9X7J5N7</accession>
<keyword evidence="5" id="KW-0804">Transcription</keyword>
<dbReference type="Pfam" id="PF25601">
    <property type="entry name" value="AAA_lid_14"/>
    <property type="match status" value="1"/>
</dbReference>
<keyword evidence="1" id="KW-0547">Nucleotide-binding</keyword>
<evidence type="ECO:0000313" key="7">
    <source>
        <dbReference type="EMBL" id="PRR75858.1"/>
    </source>
</evidence>
<dbReference type="SUPFAM" id="SSF55785">
    <property type="entry name" value="PYP-like sensor domain (PAS domain)"/>
    <property type="match status" value="1"/>
</dbReference>
<protein>
    <submittedName>
        <fullName evidence="7">Acetoin dehydrogenase operon transcriptional activator AcoR</fullName>
    </submittedName>
</protein>
<evidence type="ECO:0000256" key="2">
    <source>
        <dbReference type="ARBA" id="ARBA00022840"/>
    </source>
</evidence>
<sequence length="692" mass="77676">MEVIRPDVACNDNRTDFIANPFDYTLFQRRWQEIQQCKQRFLYNNEDPRTFSCLSPEVAASWLRSRENNIDPFTTKIGHNVPKDKLDAILEENSLLISTTKTLINAFKHLLKISGYILSLHSANGTILYLEGDANEISYFKSINAVVGAIWNEETSGTLAHGLSMILKCPVQLMGPENYCIALEDNISSAAPIMDEKCDLIGTLVLVQALGERPWEKDLKNLQSHTLGWVASLAVAIENHLKLKEKNHRLLVMNNTMETILACIDTGIIAVDCENKIIKVNQEAALILNPNGGKVEGRYIKDFVDDRVMQVLTSQKPVNYLEATIRNCKKERHCVFSIQFIPGQLEKRIEGAIIRVNLSEKINNLVNVRTGAVAKYHFDDIIGNSACLKHAKDLARKFADAGENILLIGESGTGKELFAQAIHNQYRPEGPFVALNCSAIPRNLIESELFGYEGGTFTGAERNGRPGKIELAHKGTLFLDEIGDMPIETQATLLRVLEDKRVMRLGGRKYIPVDFRVIAATNKNLYQMVQENQFRLDLYFRLAVLKLEIPPLCQRREDIMLLCQHFIEYYCKKTGHVLPTITPAARKIILEYEWPGNVRQLENAMIYAVNMSQDGLIDVQHLPNEVVRGTTLKSTGICSIAGVTSLEEAEKIVIQNAMASTGNNIPQAAKLLGLGKSTLYRKLKQYKLDCST</sequence>
<dbReference type="Proteomes" id="UP000239430">
    <property type="component" value="Unassembled WGS sequence"/>
</dbReference>
<dbReference type="CDD" id="cd00009">
    <property type="entry name" value="AAA"/>
    <property type="match status" value="1"/>
</dbReference>
<proteinExistence type="predicted"/>
<dbReference type="InterPro" id="IPR025943">
    <property type="entry name" value="Sigma_54_int_dom_ATP-bd_2"/>
</dbReference>
<dbReference type="FunFam" id="3.40.50.300:FF:000006">
    <property type="entry name" value="DNA-binding transcriptional regulator NtrC"/>
    <property type="match status" value="1"/>
</dbReference>
<evidence type="ECO:0000259" key="6">
    <source>
        <dbReference type="PROSITE" id="PS50045"/>
    </source>
</evidence>
<keyword evidence="2" id="KW-0067">ATP-binding</keyword>
<dbReference type="InterPro" id="IPR009057">
    <property type="entry name" value="Homeodomain-like_sf"/>
</dbReference>
<keyword evidence="8" id="KW-1185">Reference proteome</keyword>
<dbReference type="GO" id="GO:0043565">
    <property type="term" value="F:sequence-specific DNA binding"/>
    <property type="evidence" value="ECO:0007669"/>
    <property type="project" value="InterPro"/>
</dbReference>
<dbReference type="PANTHER" id="PTHR32071">
    <property type="entry name" value="TRANSCRIPTIONAL REGULATORY PROTEIN"/>
    <property type="match status" value="1"/>
</dbReference>
<gene>
    <name evidence="7" type="primary">acoR_1</name>
    <name evidence="7" type="ORF">MOST_07400</name>
</gene>
<dbReference type="AlphaFoldDB" id="A0A9X7J5N7"/>
<dbReference type="InterPro" id="IPR035965">
    <property type="entry name" value="PAS-like_dom_sf"/>
</dbReference>
<dbReference type="Gene3D" id="3.40.50.300">
    <property type="entry name" value="P-loop containing nucleotide triphosphate hydrolases"/>
    <property type="match status" value="1"/>
</dbReference>
<dbReference type="Pfam" id="PF00158">
    <property type="entry name" value="Sigma54_activat"/>
    <property type="match status" value="1"/>
</dbReference>
<dbReference type="PROSITE" id="PS00675">
    <property type="entry name" value="SIGMA54_INTERACT_1"/>
    <property type="match status" value="1"/>
</dbReference>
<dbReference type="Pfam" id="PF02954">
    <property type="entry name" value="HTH_8"/>
    <property type="match status" value="1"/>
</dbReference>
<dbReference type="InterPro" id="IPR029016">
    <property type="entry name" value="GAF-like_dom_sf"/>
</dbReference>
<dbReference type="InterPro" id="IPR025662">
    <property type="entry name" value="Sigma_54_int_dom_ATP-bd_1"/>
</dbReference>
<dbReference type="InterPro" id="IPR003593">
    <property type="entry name" value="AAA+_ATPase"/>
</dbReference>
<evidence type="ECO:0000313" key="8">
    <source>
        <dbReference type="Proteomes" id="UP000239430"/>
    </source>
</evidence>
<dbReference type="PANTHER" id="PTHR32071:SF57">
    <property type="entry name" value="C4-DICARBOXYLATE TRANSPORT TRANSCRIPTIONAL REGULATORY PROTEIN DCTD"/>
    <property type="match status" value="1"/>
</dbReference>
<dbReference type="Gene3D" id="3.30.450.20">
    <property type="entry name" value="PAS domain"/>
    <property type="match status" value="1"/>
</dbReference>
<evidence type="ECO:0000256" key="1">
    <source>
        <dbReference type="ARBA" id="ARBA00022741"/>
    </source>
</evidence>
<dbReference type="PRINTS" id="PR01590">
    <property type="entry name" value="HTHFIS"/>
</dbReference>
<dbReference type="GO" id="GO:0006355">
    <property type="term" value="P:regulation of DNA-templated transcription"/>
    <property type="evidence" value="ECO:0007669"/>
    <property type="project" value="InterPro"/>
</dbReference>
<name>A0A9X7J5N7_9FIRM</name>
<dbReference type="PROSITE" id="PS50045">
    <property type="entry name" value="SIGMA54_INTERACT_4"/>
    <property type="match status" value="1"/>
</dbReference>
<feature type="domain" description="Sigma-54 factor interaction" evidence="6">
    <location>
        <begin position="381"/>
        <end position="610"/>
    </location>
</feature>
<dbReference type="GO" id="GO:0005524">
    <property type="term" value="F:ATP binding"/>
    <property type="evidence" value="ECO:0007669"/>
    <property type="project" value="UniProtKB-KW"/>
</dbReference>
<reference evidence="7 8" key="1">
    <citation type="submission" date="2018-03" db="EMBL/GenBank/DDBJ databases">
        <title>Genome sequence of Moorella stamsii DSM 26217.</title>
        <authorList>
            <person name="Poehlein A."/>
            <person name="Daniel R."/>
        </authorList>
    </citation>
    <scope>NUCLEOTIDE SEQUENCE [LARGE SCALE GENOMIC DNA]</scope>
    <source>
        <strain evidence="8">DSM 26217</strain>
    </source>
</reference>
<dbReference type="SUPFAM" id="SSF52540">
    <property type="entry name" value="P-loop containing nucleoside triphosphate hydrolases"/>
    <property type="match status" value="1"/>
</dbReference>
<dbReference type="InterPro" id="IPR027417">
    <property type="entry name" value="P-loop_NTPase"/>
</dbReference>
<dbReference type="Gene3D" id="3.30.450.40">
    <property type="match status" value="1"/>
</dbReference>
<dbReference type="Gene3D" id="1.10.8.60">
    <property type="match status" value="1"/>
</dbReference>
<organism evidence="7 8">
    <name type="scientific">Neomoorella stamsii</name>
    <dbReference type="NCBI Taxonomy" id="1266720"/>
    <lineage>
        <taxon>Bacteria</taxon>
        <taxon>Bacillati</taxon>
        <taxon>Bacillota</taxon>
        <taxon>Clostridia</taxon>
        <taxon>Neomoorellales</taxon>
        <taxon>Neomoorellaceae</taxon>
        <taxon>Neomoorella</taxon>
    </lineage>
</organism>
<keyword evidence="3" id="KW-0805">Transcription regulation</keyword>
<comment type="caution">
    <text evidence="7">The sequence shown here is derived from an EMBL/GenBank/DDBJ whole genome shotgun (WGS) entry which is preliminary data.</text>
</comment>
<dbReference type="EMBL" id="PVXL01000024">
    <property type="protein sequence ID" value="PRR75858.1"/>
    <property type="molecule type" value="Genomic_DNA"/>
</dbReference>
<dbReference type="PROSITE" id="PS00688">
    <property type="entry name" value="SIGMA54_INTERACT_3"/>
    <property type="match status" value="1"/>
</dbReference>
<dbReference type="PROSITE" id="PS00676">
    <property type="entry name" value="SIGMA54_INTERACT_2"/>
    <property type="match status" value="1"/>
</dbReference>
<dbReference type="SMART" id="SM00382">
    <property type="entry name" value="AAA"/>
    <property type="match status" value="1"/>
</dbReference>
<dbReference type="Gene3D" id="1.10.10.60">
    <property type="entry name" value="Homeodomain-like"/>
    <property type="match status" value="1"/>
</dbReference>
<dbReference type="InterPro" id="IPR058031">
    <property type="entry name" value="AAA_lid_NorR"/>
</dbReference>
<dbReference type="InterPro" id="IPR002078">
    <property type="entry name" value="Sigma_54_int"/>
</dbReference>
<keyword evidence="4" id="KW-0238">DNA-binding</keyword>